<proteinExistence type="inferred from homology"/>
<dbReference type="GO" id="GO:0047134">
    <property type="term" value="F:protein-disulfide reductase [NAD(P)H] activity"/>
    <property type="evidence" value="ECO:0000318"/>
    <property type="project" value="GO_Central"/>
</dbReference>
<dbReference type="AlphaFoldDB" id="A0A7I4BSN1"/>
<dbReference type="Gramene" id="Pp3c1_3150V3.5">
    <property type="protein sequence ID" value="Pp3c1_3150V3.5"/>
    <property type="gene ID" value="Pp3c1_3150"/>
</dbReference>
<reference evidence="3 4" key="1">
    <citation type="journal article" date="2008" name="Science">
        <title>The Physcomitrella genome reveals evolutionary insights into the conquest of land by plants.</title>
        <authorList>
            <person name="Rensing S."/>
            <person name="Lang D."/>
            <person name="Zimmer A."/>
            <person name="Terry A."/>
            <person name="Salamov A."/>
            <person name="Shapiro H."/>
            <person name="Nishiyama T."/>
            <person name="Perroud P.-F."/>
            <person name="Lindquist E."/>
            <person name="Kamisugi Y."/>
            <person name="Tanahashi T."/>
            <person name="Sakakibara K."/>
            <person name="Fujita T."/>
            <person name="Oishi K."/>
            <person name="Shin-I T."/>
            <person name="Kuroki Y."/>
            <person name="Toyoda A."/>
            <person name="Suzuki Y."/>
            <person name="Hashimoto A."/>
            <person name="Yamaguchi K."/>
            <person name="Sugano A."/>
            <person name="Kohara Y."/>
            <person name="Fujiyama A."/>
            <person name="Anterola A."/>
            <person name="Aoki S."/>
            <person name="Ashton N."/>
            <person name="Barbazuk W.B."/>
            <person name="Barker E."/>
            <person name="Bennetzen J."/>
            <person name="Bezanilla M."/>
            <person name="Blankenship R."/>
            <person name="Cho S.H."/>
            <person name="Dutcher S."/>
            <person name="Estelle M."/>
            <person name="Fawcett J.A."/>
            <person name="Gundlach H."/>
            <person name="Hanada K."/>
            <person name="Heyl A."/>
            <person name="Hicks K.A."/>
            <person name="Hugh J."/>
            <person name="Lohr M."/>
            <person name="Mayer K."/>
            <person name="Melkozernov A."/>
            <person name="Murata T."/>
            <person name="Nelson D."/>
            <person name="Pils B."/>
            <person name="Prigge M."/>
            <person name="Reiss B."/>
            <person name="Renner T."/>
            <person name="Rombauts S."/>
            <person name="Rushton P."/>
            <person name="Sanderfoot A."/>
            <person name="Schween G."/>
            <person name="Shiu S.-H."/>
            <person name="Stueber K."/>
            <person name="Theodoulou F.L."/>
            <person name="Tu H."/>
            <person name="Van de Peer Y."/>
            <person name="Verrier P.J."/>
            <person name="Waters E."/>
            <person name="Wood A."/>
            <person name="Yang L."/>
            <person name="Cove D."/>
            <person name="Cuming A."/>
            <person name="Hasebe M."/>
            <person name="Lucas S."/>
            <person name="Mishler D.B."/>
            <person name="Reski R."/>
            <person name="Grigoriev I."/>
            <person name="Quatrano R.S."/>
            <person name="Boore J.L."/>
        </authorList>
    </citation>
    <scope>NUCLEOTIDE SEQUENCE [LARGE SCALE GENOMIC DNA]</scope>
    <source>
        <strain evidence="3 4">cv. Gransden 2004</strain>
    </source>
</reference>
<name>A0A7I4BSN1_PHYPA</name>
<accession>A0A7I4BSN1</accession>
<reference evidence="3 4" key="2">
    <citation type="journal article" date="2018" name="Plant J.">
        <title>The Physcomitrella patens chromosome-scale assembly reveals moss genome structure and evolution.</title>
        <authorList>
            <person name="Lang D."/>
            <person name="Ullrich K.K."/>
            <person name="Murat F."/>
            <person name="Fuchs J."/>
            <person name="Jenkins J."/>
            <person name="Haas F.B."/>
            <person name="Piednoel M."/>
            <person name="Gundlach H."/>
            <person name="Van Bel M."/>
            <person name="Meyberg R."/>
            <person name="Vives C."/>
            <person name="Morata J."/>
            <person name="Symeonidi A."/>
            <person name="Hiss M."/>
            <person name="Muchero W."/>
            <person name="Kamisugi Y."/>
            <person name="Saleh O."/>
            <person name="Blanc G."/>
            <person name="Decker E.L."/>
            <person name="van Gessel N."/>
            <person name="Grimwood J."/>
            <person name="Hayes R.D."/>
            <person name="Graham S.W."/>
            <person name="Gunter L.E."/>
            <person name="McDaniel S.F."/>
            <person name="Hoernstein S.N.W."/>
            <person name="Larsson A."/>
            <person name="Li F.W."/>
            <person name="Perroud P.F."/>
            <person name="Phillips J."/>
            <person name="Ranjan P."/>
            <person name="Rokshar D.S."/>
            <person name="Rothfels C.J."/>
            <person name="Schneider L."/>
            <person name="Shu S."/>
            <person name="Stevenson D.W."/>
            <person name="Thummler F."/>
            <person name="Tillich M."/>
            <person name="Villarreal Aguilar J.C."/>
            <person name="Widiez T."/>
            <person name="Wong G.K."/>
            <person name="Wymore A."/>
            <person name="Zhang Y."/>
            <person name="Zimmer A.D."/>
            <person name="Quatrano R.S."/>
            <person name="Mayer K.F.X."/>
            <person name="Goodstein D."/>
            <person name="Casacuberta J.M."/>
            <person name="Vandepoele K."/>
            <person name="Reski R."/>
            <person name="Cuming A.C."/>
            <person name="Tuskan G.A."/>
            <person name="Maumus F."/>
            <person name="Salse J."/>
            <person name="Schmutz J."/>
            <person name="Rensing S.A."/>
        </authorList>
    </citation>
    <scope>NUCLEOTIDE SEQUENCE [LARGE SCALE GENOMIC DNA]</scope>
    <source>
        <strain evidence="3 4">cv. Gransden 2004</strain>
    </source>
</reference>
<dbReference type="InterPro" id="IPR036249">
    <property type="entry name" value="Thioredoxin-like_sf"/>
</dbReference>
<comment type="similarity">
    <text evidence="1">Belongs to the thioredoxin family.</text>
</comment>
<organism evidence="3 4">
    <name type="scientific">Physcomitrium patens</name>
    <name type="common">Spreading-leaved earth moss</name>
    <name type="synonym">Physcomitrella patens</name>
    <dbReference type="NCBI Taxonomy" id="3218"/>
    <lineage>
        <taxon>Eukaryota</taxon>
        <taxon>Viridiplantae</taxon>
        <taxon>Streptophyta</taxon>
        <taxon>Embryophyta</taxon>
        <taxon>Bryophyta</taxon>
        <taxon>Bryophytina</taxon>
        <taxon>Bryopsida</taxon>
        <taxon>Funariidae</taxon>
        <taxon>Funariales</taxon>
        <taxon>Funariaceae</taxon>
        <taxon>Physcomitrium</taxon>
    </lineage>
</organism>
<evidence type="ECO:0000313" key="3">
    <source>
        <dbReference type="EnsemblPlants" id="Pp3c1_3150V3.5"/>
    </source>
</evidence>
<gene>
    <name evidence="3" type="primary">LOC112292074</name>
</gene>
<dbReference type="SUPFAM" id="SSF52833">
    <property type="entry name" value="Thioredoxin-like"/>
    <property type="match status" value="1"/>
</dbReference>
<dbReference type="Gene3D" id="3.40.30.10">
    <property type="entry name" value="Glutaredoxin"/>
    <property type="match status" value="1"/>
</dbReference>
<reference evidence="3" key="3">
    <citation type="submission" date="2020-12" db="UniProtKB">
        <authorList>
            <consortium name="EnsemblPlants"/>
        </authorList>
    </citation>
    <scope>IDENTIFICATION</scope>
</reference>
<protein>
    <recommendedName>
        <fullName evidence="2">Thioredoxin domain-containing protein</fullName>
    </recommendedName>
</protein>
<evidence type="ECO:0000256" key="1">
    <source>
        <dbReference type="ARBA" id="ARBA00008987"/>
    </source>
</evidence>
<dbReference type="Pfam" id="PF06110">
    <property type="entry name" value="TXD17-like_Trx"/>
    <property type="match status" value="1"/>
</dbReference>
<dbReference type="EMBL" id="ABEU02000001">
    <property type="status" value="NOT_ANNOTATED_CDS"/>
    <property type="molecule type" value="Genomic_DNA"/>
</dbReference>
<dbReference type="EnsemblPlants" id="Pp3c1_3150V3.5">
    <property type="protein sequence ID" value="Pp3c1_3150V3.5"/>
    <property type="gene ID" value="Pp3c1_3150"/>
</dbReference>
<keyword evidence="4" id="KW-1185">Reference proteome</keyword>
<evidence type="ECO:0000313" key="4">
    <source>
        <dbReference type="Proteomes" id="UP000006727"/>
    </source>
</evidence>
<evidence type="ECO:0000259" key="2">
    <source>
        <dbReference type="Pfam" id="PF06110"/>
    </source>
</evidence>
<dbReference type="PANTHER" id="PTHR12452">
    <property type="entry name" value="42-9-9 PROTEIN-RELATED"/>
    <property type="match status" value="1"/>
</dbReference>
<feature type="domain" description="Thioredoxin" evidence="2">
    <location>
        <begin position="12"/>
        <end position="127"/>
    </location>
</feature>
<dbReference type="GO" id="GO:0005829">
    <property type="term" value="C:cytosol"/>
    <property type="evidence" value="ECO:0000318"/>
    <property type="project" value="GO_Central"/>
</dbReference>
<dbReference type="InterPro" id="IPR045108">
    <property type="entry name" value="TXNDC17-like"/>
</dbReference>
<dbReference type="Proteomes" id="UP000006727">
    <property type="component" value="Chromosome 1"/>
</dbReference>
<sequence>MPAAIVDAGLGDFETILKTAELQGPGVLLLLFLGDRIASVGKSWCPDCVRAEPIIYKLVNESESPVTLVRVYVGDKPTWRTSDHPLRCDDRFKLKGVPTLIRWENGAISGRLEDYEADKEMKIKELLKSSEARAVALKQLQNVVDSTSKC</sequence>
<dbReference type="EnsemblPlants" id="Pp3c1_3150V3.3">
    <property type="protein sequence ID" value="Pp3c1_3150V3.3"/>
    <property type="gene ID" value="Pp3c1_3150"/>
</dbReference>
<dbReference type="InterPro" id="IPR010357">
    <property type="entry name" value="TXNDC17_dom"/>
</dbReference>
<dbReference type="Gramene" id="Pp3c1_3150V3.3">
    <property type="protein sequence ID" value="Pp3c1_3150V3.3"/>
    <property type="gene ID" value="Pp3c1_3150"/>
</dbReference>
<dbReference type="PANTHER" id="PTHR12452:SF0">
    <property type="entry name" value="THIOREDOXIN DOMAIN-CONTAINING PROTEIN 17"/>
    <property type="match status" value="1"/>
</dbReference>